<dbReference type="EMBL" id="CAJFCW020000002">
    <property type="protein sequence ID" value="CAG9088236.1"/>
    <property type="molecule type" value="Genomic_DNA"/>
</dbReference>
<evidence type="ECO:0000313" key="6">
    <source>
        <dbReference type="Proteomes" id="UP000614601"/>
    </source>
</evidence>
<dbReference type="InterPro" id="IPR041370">
    <property type="entry name" value="Mlase_EEF1AKMT1/ZCCHC4"/>
</dbReference>
<keyword evidence="2" id="KW-0963">Cytoplasm</keyword>
<dbReference type="PANTHER" id="PTHR13493:SF3">
    <property type="entry name" value="RRNA N6-ADENOSINE-METHYLTRANSFERASE ZCCHC4"/>
    <property type="match status" value="1"/>
</dbReference>
<dbReference type="InterPro" id="IPR039846">
    <property type="entry name" value="ZCCHC4"/>
</dbReference>
<dbReference type="Proteomes" id="UP000783686">
    <property type="component" value="Unassembled WGS sequence"/>
</dbReference>
<evidence type="ECO:0000313" key="5">
    <source>
        <dbReference type="EMBL" id="CAD5209002.1"/>
    </source>
</evidence>
<dbReference type="GO" id="GO:0005730">
    <property type="term" value="C:nucleolus"/>
    <property type="evidence" value="ECO:0007669"/>
    <property type="project" value="TreeGrafter"/>
</dbReference>
<dbReference type="PANTHER" id="PTHR13493">
    <property type="entry name" value="ZINC FINGER CCHC DOMAIN-CONTAINING"/>
    <property type="match status" value="1"/>
</dbReference>
<evidence type="ECO:0000256" key="2">
    <source>
        <dbReference type="ARBA" id="ARBA00022490"/>
    </source>
</evidence>
<dbReference type="OrthoDB" id="431817at2759"/>
<sequence length="430" mass="50130">MRFDMGKLHGKLIRERRKAKKLIQKEKQSKGKLPVVRKTSKQIEVKATKVGNIRERKGIRCIQPDEAMKVPKCPHGPCLLFTDGIENWFSCSIYRANELCNYRVTITEGGTHDFEDALQIVYTYGLGNSRRTFEETKNKNELNWCVRCFAYVSLPHQHPVEKLLKSGDLNLIGKLLKAPKAKNDGEAQYWFTGEVLRVLTENLKTFDSILCIGCPTVAEFMRKAGKKIFVLDYDHRLSNFFDPTQFAHYNMLSNYFYEADGVDWTTKFFKNAFRTALVCDPPFGVQFEPLARSLKKIEDLHAELNPCGEFTKFLFSPVFMKRFMNGYRMLDFKVTYVNHRQFSEKRKTIVRIFTDMKDLKTFKLQDGYRLCKKCSRYVSDENEHCKKCNECATELGPTYRHCDMCGKCVKPSYKHCITCLRCHLPNRCIK</sequence>
<dbReference type="Proteomes" id="UP000614601">
    <property type="component" value="Unassembled WGS sequence"/>
</dbReference>
<organism evidence="5 6">
    <name type="scientific">Bursaphelenchus okinawaensis</name>
    <dbReference type="NCBI Taxonomy" id="465554"/>
    <lineage>
        <taxon>Eukaryota</taxon>
        <taxon>Metazoa</taxon>
        <taxon>Ecdysozoa</taxon>
        <taxon>Nematoda</taxon>
        <taxon>Chromadorea</taxon>
        <taxon>Rhabditida</taxon>
        <taxon>Tylenchina</taxon>
        <taxon>Tylenchomorpha</taxon>
        <taxon>Aphelenchoidea</taxon>
        <taxon>Aphelenchoididae</taxon>
        <taxon>Bursaphelenchus</taxon>
    </lineage>
</organism>
<protein>
    <recommendedName>
        <fullName evidence="7">CTCHY-type domain-containing protein</fullName>
    </recommendedName>
</protein>
<comment type="subcellular location">
    <subcellularLocation>
        <location evidence="1">Cytoplasm</location>
    </subcellularLocation>
</comment>
<evidence type="ECO:0000256" key="3">
    <source>
        <dbReference type="ARBA" id="ARBA00022603"/>
    </source>
</evidence>
<accession>A0A811JZH4</accession>
<keyword evidence="6" id="KW-1185">Reference proteome</keyword>
<evidence type="ECO:0000256" key="4">
    <source>
        <dbReference type="ARBA" id="ARBA00022679"/>
    </source>
</evidence>
<dbReference type="GO" id="GO:0005737">
    <property type="term" value="C:cytoplasm"/>
    <property type="evidence" value="ECO:0007669"/>
    <property type="project" value="UniProtKB-SubCell"/>
</dbReference>
<dbReference type="GO" id="GO:0008988">
    <property type="term" value="F:rRNA (adenine-N6-)-methyltransferase activity"/>
    <property type="evidence" value="ECO:0007669"/>
    <property type="project" value="InterPro"/>
</dbReference>
<dbReference type="Pfam" id="PF10237">
    <property type="entry name" value="N6-adenineMlase"/>
    <property type="match status" value="1"/>
</dbReference>
<keyword evidence="4" id="KW-0808">Transferase</keyword>
<dbReference type="AlphaFoldDB" id="A0A811JZH4"/>
<dbReference type="EMBL" id="CAJFDH010000002">
    <property type="protein sequence ID" value="CAD5209002.1"/>
    <property type="molecule type" value="Genomic_DNA"/>
</dbReference>
<evidence type="ECO:0000256" key="1">
    <source>
        <dbReference type="ARBA" id="ARBA00004496"/>
    </source>
</evidence>
<comment type="caution">
    <text evidence="5">The sequence shown here is derived from an EMBL/GenBank/DDBJ whole genome shotgun (WGS) entry which is preliminary data.</text>
</comment>
<evidence type="ECO:0008006" key="7">
    <source>
        <dbReference type="Google" id="ProtNLM"/>
    </source>
</evidence>
<reference evidence="5" key="1">
    <citation type="submission" date="2020-09" db="EMBL/GenBank/DDBJ databases">
        <authorList>
            <person name="Kikuchi T."/>
        </authorList>
    </citation>
    <scope>NUCLEOTIDE SEQUENCE</scope>
    <source>
        <strain evidence="5">SH1</strain>
    </source>
</reference>
<gene>
    <name evidence="5" type="ORF">BOKJ2_LOCUS2462</name>
</gene>
<proteinExistence type="predicted"/>
<name>A0A811JZH4_9BILA</name>
<keyword evidence="3" id="KW-0489">Methyltransferase</keyword>
<dbReference type="PROSITE" id="PS50216">
    <property type="entry name" value="DHHC"/>
    <property type="match status" value="1"/>
</dbReference>